<organism evidence="1 2">
    <name type="scientific">Paenibacillus durus</name>
    <name type="common">Paenibacillus azotofixans</name>
    <dbReference type="NCBI Taxonomy" id="44251"/>
    <lineage>
        <taxon>Bacteria</taxon>
        <taxon>Bacillati</taxon>
        <taxon>Bacillota</taxon>
        <taxon>Bacilli</taxon>
        <taxon>Bacillales</taxon>
        <taxon>Paenibacillaceae</taxon>
        <taxon>Paenibacillus</taxon>
    </lineage>
</organism>
<accession>A0A089HR31</accession>
<dbReference type="OrthoDB" id="2649144at2"/>
<reference evidence="1 2" key="1">
    <citation type="submission" date="2014-08" db="EMBL/GenBank/DDBJ databases">
        <title>Comparative genomics of the Paenibacillus odorifer group.</title>
        <authorList>
            <person name="den Bakker H.C."/>
            <person name="Tsai Y.-C."/>
            <person name="Martin N."/>
            <person name="Korlach J."/>
            <person name="Wiedmann M."/>
        </authorList>
    </citation>
    <scope>NUCLEOTIDE SEQUENCE [LARGE SCALE GENOMIC DNA]</scope>
    <source>
        <strain evidence="1 2">DSM 1735</strain>
    </source>
</reference>
<evidence type="ECO:0000313" key="1">
    <source>
        <dbReference type="EMBL" id="AIQ13537.1"/>
    </source>
</evidence>
<dbReference type="eggNOG" id="ENOG502ZC9J">
    <property type="taxonomic scope" value="Bacteria"/>
</dbReference>
<dbReference type="AlphaFoldDB" id="A0A089HR31"/>
<keyword evidence="2" id="KW-1185">Reference proteome</keyword>
<dbReference type="KEGG" id="pdu:PDUR_17630"/>
<gene>
    <name evidence="1" type="ORF">PDUR_17630</name>
</gene>
<sequence>MNHRSSSKPMLYTLGFLFCLISAFAVFFTGVKVGADKVEAKYEKLNADGQSSESFAYYRQTDLVTFYHNVFSPYREFKRNWNEQVDLLIRGSGADRTEILKNLRNLADGAYSQVTQDSIFDESPLLKQGQLNILKSLRLFSEAAGKASSASGKAQAAKVLKNGEFAAGAVRYGLLAQSNYYASMLKWGSQKNSSIPSETGNLKTIPLAKWNKMPLLQKNAAIAEIMLNRSIFEDYEPQDVTAKIDNLTHSGKAASLKLKDIQSATSLLVSTGAIRERDFSRWRQQYYSKETVPQLPFFYD</sequence>
<protein>
    <submittedName>
        <fullName evidence="1">Uncharacterized protein</fullName>
    </submittedName>
</protein>
<dbReference type="RefSeq" id="WP_042207342.1">
    <property type="nucleotide sequence ID" value="NZ_CP009288.1"/>
</dbReference>
<dbReference type="Proteomes" id="UP000029409">
    <property type="component" value="Chromosome"/>
</dbReference>
<dbReference type="EMBL" id="CP009288">
    <property type="protein sequence ID" value="AIQ13537.1"/>
    <property type="molecule type" value="Genomic_DNA"/>
</dbReference>
<evidence type="ECO:0000313" key="2">
    <source>
        <dbReference type="Proteomes" id="UP000029409"/>
    </source>
</evidence>
<proteinExistence type="predicted"/>
<name>A0A089HR31_PAEDU</name>